<protein>
    <submittedName>
        <fullName evidence="2">Flagellar basal-body rod protein</fullName>
    </submittedName>
</protein>
<name>A0AAV4LLW0_BABCB</name>
<sequence length="178" mass="19524">MPELPRRCNDVFGVCLERYYIALHTLALWFVEFEQGCVVGNGEASSRRSPLHKLRVRLHYIPYSRADVSSGIVYAYPCINGGGREHFVVPPVDLRDHSTLAIGNNVMNFVVQPEDIDVTVRITNGQLASGLRALRVVPESLVPGESHCGDGRSASSDAKQPATLCVPDYDGSRGISRT</sequence>
<dbReference type="Proteomes" id="UP001497744">
    <property type="component" value="Unassembled WGS sequence"/>
</dbReference>
<accession>A0AAV4LLW0</accession>
<reference evidence="2 4" key="1">
    <citation type="submission" date="2021-06" db="EMBL/GenBank/DDBJ databases">
        <title>Genome sequence of Babesia caballi.</title>
        <authorList>
            <person name="Yamagishi J."/>
            <person name="Kidaka T."/>
            <person name="Ochi A."/>
        </authorList>
    </citation>
    <scope>NUCLEOTIDE SEQUENCE [LARGE SCALE GENOMIC DNA]</scope>
    <source>
        <strain evidence="2">USDA-D6B2</strain>
    </source>
</reference>
<keyword evidence="2" id="KW-0282">Flagellum</keyword>
<feature type="region of interest" description="Disordered" evidence="1">
    <location>
        <begin position="145"/>
        <end position="165"/>
    </location>
</feature>
<organism evidence="2 4">
    <name type="scientific">Babesia caballi</name>
    <dbReference type="NCBI Taxonomy" id="5871"/>
    <lineage>
        <taxon>Eukaryota</taxon>
        <taxon>Sar</taxon>
        <taxon>Alveolata</taxon>
        <taxon>Apicomplexa</taxon>
        <taxon>Aconoidasida</taxon>
        <taxon>Piroplasmida</taxon>
        <taxon>Babesiidae</taxon>
        <taxon>Babesia</taxon>
    </lineage>
</organism>
<comment type="caution">
    <text evidence="2">The sequence shown here is derived from an EMBL/GenBank/DDBJ whole genome shotgun (WGS) entry which is preliminary data.</text>
</comment>
<dbReference type="AlphaFoldDB" id="A0AAV4LLW0"/>
<dbReference type="RefSeq" id="XP_067712889.1">
    <property type="nucleotide sequence ID" value="XM_067856788.1"/>
</dbReference>
<proteinExistence type="predicted"/>
<dbReference type="EMBL" id="BPLF01000001">
    <property type="protein sequence ID" value="GIX60818.1"/>
    <property type="molecule type" value="Genomic_DNA"/>
</dbReference>
<keyword evidence="4" id="KW-1185">Reference proteome</keyword>
<keyword evidence="2" id="KW-0969">Cilium</keyword>
<evidence type="ECO:0000313" key="4">
    <source>
        <dbReference type="Proteomes" id="UP001497744"/>
    </source>
</evidence>
<evidence type="ECO:0000313" key="3">
    <source>
        <dbReference type="EMBL" id="GIX60823.1"/>
    </source>
</evidence>
<dbReference type="EMBL" id="BPLF01000001">
    <property type="protein sequence ID" value="GIX60823.1"/>
    <property type="molecule type" value="Genomic_DNA"/>
</dbReference>
<keyword evidence="2" id="KW-0966">Cell projection</keyword>
<dbReference type="GeneID" id="94192301"/>
<evidence type="ECO:0000256" key="1">
    <source>
        <dbReference type="SAM" id="MobiDB-lite"/>
    </source>
</evidence>
<gene>
    <name evidence="2" type="ORF">BcabD6B2_02530</name>
    <name evidence="3" type="ORF">BcabD6B2_02580</name>
</gene>
<evidence type="ECO:0000313" key="2">
    <source>
        <dbReference type="EMBL" id="GIX60818.1"/>
    </source>
</evidence>